<dbReference type="InterPro" id="IPR027473">
    <property type="entry name" value="L-asparaginase_C"/>
</dbReference>
<dbReference type="CDD" id="cd08963">
    <property type="entry name" value="L-asparaginase_I"/>
    <property type="match status" value="1"/>
</dbReference>
<dbReference type="RefSeq" id="WP_366180870.1">
    <property type="nucleotide sequence ID" value="NZ_CP159989.1"/>
</dbReference>
<dbReference type="InterPro" id="IPR036152">
    <property type="entry name" value="Asp/glu_Ase-like_sf"/>
</dbReference>
<dbReference type="Pfam" id="PF17763">
    <property type="entry name" value="Asparaginase_C"/>
    <property type="match status" value="1"/>
</dbReference>
<evidence type="ECO:0000256" key="1">
    <source>
        <dbReference type="ARBA" id="ARBA00010518"/>
    </source>
</evidence>
<gene>
    <name evidence="9" type="ORF">ABXS69_01570</name>
</gene>
<feature type="region of interest" description="Disordered" evidence="6">
    <location>
        <begin position="188"/>
        <end position="213"/>
    </location>
</feature>
<dbReference type="InterPro" id="IPR041725">
    <property type="entry name" value="L-asparaginase_I"/>
</dbReference>
<feature type="binding site" evidence="4">
    <location>
        <position position="63"/>
    </location>
    <ligand>
        <name>substrate</name>
    </ligand>
</feature>
<organism evidence="9">
    <name type="scientific">Actinomyces timonensis</name>
    <dbReference type="NCBI Taxonomy" id="1288391"/>
    <lineage>
        <taxon>Bacteria</taxon>
        <taxon>Bacillati</taxon>
        <taxon>Actinomycetota</taxon>
        <taxon>Actinomycetes</taxon>
        <taxon>Actinomycetales</taxon>
        <taxon>Actinomycetaceae</taxon>
        <taxon>Actinomyces</taxon>
    </lineage>
</organism>
<dbReference type="PIRSF" id="PIRSF500176">
    <property type="entry name" value="L_ASNase"/>
    <property type="match status" value="1"/>
</dbReference>
<dbReference type="GO" id="GO:0005829">
    <property type="term" value="C:cytosol"/>
    <property type="evidence" value="ECO:0007669"/>
    <property type="project" value="TreeGrafter"/>
</dbReference>
<proteinExistence type="inferred from homology"/>
<dbReference type="SMART" id="SM00870">
    <property type="entry name" value="Asparaginase"/>
    <property type="match status" value="1"/>
</dbReference>
<dbReference type="AlphaFoldDB" id="A0AAU8N5G9"/>
<dbReference type="InterPro" id="IPR037152">
    <property type="entry name" value="L-asparaginase_N_sf"/>
</dbReference>
<dbReference type="EMBL" id="CP159989">
    <property type="protein sequence ID" value="XCP82632.1"/>
    <property type="molecule type" value="Genomic_DNA"/>
</dbReference>
<feature type="binding site" evidence="4">
    <location>
        <begin position="96"/>
        <end position="97"/>
    </location>
    <ligand>
        <name>substrate</name>
    </ligand>
</feature>
<protein>
    <recommendedName>
        <fullName evidence="2">asparaginase</fullName>
        <ecNumber evidence="2">3.5.1.1</ecNumber>
    </recommendedName>
</protein>
<evidence type="ECO:0000256" key="5">
    <source>
        <dbReference type="PROSITE-ProRule" id="PRU10099"/>
    </source>
</evidence>
<name>A0AAU8N5G9_9ACTO</name>
<dbReference type="EC" id="3.5.1.1" evidence="2"/>
<reference evidence="9" key="1">
    <citation type="submission" date="2024-05" db="EMBL/GenBank/DDBJ databases">
        <title>Draft genome assemblies of 36 bacteria isolated from hibernating arctic ground squirrels.</title>
        <authorList>
            <person name="McKee H."/>
            <person name="Mullen L."/>
            <person name="Drown D.M."/>
            <person name="Duddleston K.N."/>
        </authorList>
    </citation>
    <scope>NUCLEOTIDE SEQUENCE</scope>
    <source>
        <strain evidence="9">AR004</strain>
    </source>
</reference>
<dbReference type="InterPro" id="IPR006034">
    <property type="entry name" value="Asparaginase/glutaminase-like"/>
</dbReference>
<feature type="domain" description="Asparaginase/glutaminase C-terminal" evidence="8">
    <location>
        <begin position="223"/>
        <end position="339"/>
    </location>
</feature>
<evidence type="ECO:0000256" key="2">
    <source>
        <dbReference type="ARBA" id="ARBA00012920"/>
    </source>
</evidence>
<dbReference type="Pfam" id="PF00710">
    <property type="entry name" value="Asparaginase"/>
    <property type="match status" value="1"/>
</dbReference>
<dbReference type="PANTHER" id="PTHR11707">
    <property type="entry name" value="L-ASPARAGINASE"/>
    <property type="match status" value="1"/>
</dbReference>
<dbReference type="PROSITE" id="PS51732">
    <property type="entry name" value="ASN_GLN_ASE_3"/>
    <property type="match status" value="1"/>
</dbReference>
<evidence type="ECO:0000256" key="4">
    <source>
        <dbReference type="PIRSR" id="PIRSR001220-2"/>
    </source>
</evidence>
<dbReference type="Gene3D" id="3.40.50.1170">
    <property type="entry name" value="L-asparaginase, N-terminal domain"/>
    <property type="match status" value="1"/>
</dbReference>
<dbReference type="PRINTS" id="PR00139">
    <property type="entry name" value="ASNGLNASE"/>
</dbReference>
<evidence type="ECO:0000256" key="3">
    <source>
        <dbReference type="PIRSR" id="PIRSR001220-1"/>
    </source>
</evidence>
<dbReference type="PANTHER" id="PTHR11707:SF28">
    <property type="entry name" value="60 KDA LYSOPHOSPHOLIPASE"/>
    <property type="match status" value="1"/>
</dbReference>
<dbReference type="GO" id="GO:0004067">
    <property type="term" value="F:asparaginase activity"/>
    <property type="evidence" value="ECO:0007669"/>
    <property type="project" value="UniProtKB-UniRule"/>
</dbReference>
<dbReference type="PROSITE" id="PS00144">
    <property type="entry name" value="ASN_GLN_ASE_1"/>
    <property type="match status" value="1"/>
</dbReference>
<evidence type="ECO:0000259" key="8">
    <source>
        <dbReference type="Pfam" id="PF17763"/>
    </source>
</evidence>
<dbReference type="InterPro" id="IPR040919">
    <property type="entry name" value="Asparaginase_C"/>
</dbReference>
<accession>A0AAU8N5G9</accession>
<dbReference type="SFLD" id="SFLDS00057">
    <property type="entry name" value="Glutaminase/Asparaginase"/>
    <property type="match status" value="1"/>
</dbReference>
<sequence>MGSVHIIYTGGTIGMVDSPQGLVPGADLAGWLAGLLPPSRPPAPGLEALESTSLTALEPLIDSSNATPESWQSIVEEARAHAAGHPGEPIVILHGTDTMAYTAAALSYALADLEAPVVITGSQLPLGAEGSDAEANVLGALRAAVSGRAIGVALFFGGLLLAGCRATKSSSWDFAGFASPMAPPLARAGSDGAPWEWSEDREGPGAAASPNAWAEPKPYARHDVVVLDMAPGITGARLTALLDPLPQAVILRAFGVGNVPSDEPGLTEAIARAIRAGTAVVVASQCHQAEVLLGHYATGDAIARAGAVGTADMTLEAAYAKAQFLLAQGLTGTALAEAMGRPIAGEQPSQVRPSAGIVPFSR</sequence>
<feature type="domain" description="L-asparaginase N-terminal" evidence="7">
    <location>
        <begin position="4"/>
        <end position="194"/>
    </location>
</feature>
<feature type="active site" description="O-isoaspartyl threonine intermediate" evidence="3">
    <location>
        <position position="12"/>
    </location>
</feature>
<comment type="similarity">
    <text evidence="1">Belongs to the asparaginase 1 family.</text>
</comment>
<feature type="active site" evidence="5">
    <location>
        <position position="12"/>
    </location>
</feature>
<dbReference type="InterPro" id="IPR027474">
    <property type="entry name" value="L-asparaginase_N"/>
</dbReference>
<dbReference type="PIRSF" id="PIRSF001220">
    <property type="entry name" value="L-ASNase_gatD"/>
    <property type="match status" value="1"/>
</dbReference>
<evidence type="ECO:0000259" key="7">
    <source>
        <dbReference type="Pfam" id="PF00710"/>
    </source>
</evidence>
<dbReference type="InterPro" id="IPR020827">
    <property type="entry name" value="Asparaginase/glutaminase_AS1"/>
</dbReference>
<dbReference type="Gene3D" id="3.40.50.40">
    <property type="match status" value="1"/>
</dbReference>
<evidence type="ECO:0000313" key="9">
    <source>
        <dbReference type="EMBL" id="XCP82632.1"/>
    </source>
</evidence>
<dbReference type="SUPFAM" id="SSF53774">
    <property type="entry name" value="Glutaminase/Asparaginase"/>
    <property type="match status" value="1"/>
</dbReference>
<dbReference type="GO" id="GO:0006520">
    <property type="term" value="P:amino acid metabolic process"/>
    <property type="evidence" value="ECO:0007669"/>
    <property type="project" value="InterPro"/>
</dbReference>
<evidence type="ECO:0000256" key="6">
    <source>
        <dbReference type="SAM" id="MobiDB-lite"/>
    </source>
</evidence>